<dbReference type="HOGENOM" id="CLU_1375692_0_0_9"/>
<keyword evidence="1" id="KW-0812">Transmembrane</keyword>
<protein>
    <submittedName>
        <fullName evidence="2">Uncharacterized protein</fullName>
    </submittedName>
</protein>
<gene>
    <name evidence="2" type="ordered locus">Aaci_3109</name>
</gene>
<proteinExistence type="predicted"/>
<sequence length="198" mass="23843">MRGDVISGLLSFSASGSYSYVLYRVKGRGRMLDDVKKEIFKTYIEPGYQILRPYTYDISNRVDVFLKKQELIEHRYQVRDRLLDLFRNSTPEDAREWYRAFEKLNLETKSGIQRFVRLCENLVYACLAYRRTPWKYKSPFWPWELARLHTSELPNEYPKLRMWWWRFGTWMQYVGVDLFFLAILLLASAIACVLIVHR</sequence>
<geneLocation type="plasmid" evidence="2 3">
    <name>pAACI02</name>
</geneLocation>
<evidence type="ECO:0000256" key="1">
    <source>
        <dbReference type="SAM" id="Phobius"/>
    </source>
</evidence>
<reference evidence="2 3" key="2">
    <citation type="journal article" date="2010" name="Stand. Genomic Sci.">
        <title>Complete genome sequence of Alicyclobacillus acidocaldarius type strain (104-IA).</title>
        <authorList>
            <person name="Mavromatis K."/>
            <person name="Sikorski J."/>
            <person name="Lapidus A."/>
            <person name="Glavina Del Rio T."/>
            <person name="Copeland A."/>
            <person name="Tice H."/>
            <person name="Cheng J.F."/>
            <person name="Lucas S."/>
            <person name="Chen F."/>
            <person name="Nolan M."/>
            <person name="Bruce D."/>
            <person name="Goodwin L."/>
            <person name="Pitluck S."/>
            <person name="Ivanova N."/>
            <person name="Ovchinnikova G."/>
            <person name="Pati A."/>
            <person name="Chen A."/>
            <person name="Palaniappan K."/>
            <person name="Land M."/>
            <person name="Hauser L."/>
            <person name="Chang Y.J."/>
            <person name="Jeffries C.D."/>
            <person name="Chain P."/>
            <person name="Meincke L."/>
            <person name="Sims D."/>
            <person name="Chertkov O."/>
            <person name="Han C."/>
            <person name="Brettin T."/>
            <person name="Detter J.C."/>
            <person name="Wahrenburg C."/>
            <person name="Rohde M."/>
            <person name="Pukall R."/>
            <person name="Goker M."/>
            <person name="Bristow J."/>
            <person name="Eisen J.A."/>
            <person name="Markowitz V."/>
            <person name="Hugenholtz P."/>
            <person name="Klenk H.P."/>
            <person name="Kyrpides N.C."/>
        </authorList>
    </citation>
    <scope>NUCLEOTIDE SEQUENCE [LARGE SCALE GENOMIC DNA]</scope>
    <source>
        <strain evidence="3">ATCC 27009 / DSM 446 / BCRC 14685 / JCM 5260 / KCTC 1825 / NBRC 15652 / NCIMB 11725 / NRRL B-14509 / 104-IA</strain>
        <plasmid evidence="2 3">pAACI02</plasmid>
    </source>
</reference>
<keyword evidence="2" id="KW-0614">Plasmid</keyword>
<dbReference type="Proteomes" id="UP000001917">
    <property type="component" value="Plasmid pAACI02"/>
</dbReference>
<dbReference type="KEGG" id="aac:Aaci_3109"/>
<evidence type="ECO:0000313" key="3">
    <source>
        <dbReference type="Proteomes" id="UP000001917"/>
    </source>
</evidence>
<dbReference type="AlphaFoldDB" id="C8WYL1"/>
<keyword evidence="3" id="KW-1185">Reference proteome</keyword>
<name>C8WYL1_ALIAD</name>
<reference evidence="3" key="1">
    <citation type="submission" date="2009-09" db="EMBL/GenBank/DDBJ databases">
        <title>The complete plasmid2 of Alicyclobacillus acidocaldarius subsp. acidocaldarius DSM 446.</title>
        <authorList>
            <consortium name="US DOE Joint Genome Institute (JGI-PGF)"/>
            <person name="Lucas S."/>
            <person name="Copeland A."/>
            <person name="Lapidus A."/>
            <person name="Glavina del Rio T."/>
            <person name="Dalin E."/>
            <person name="Tice H."/>
            <person name="Bruce D."/>
            <person name="Goodwin L."/>
            <person name="Pitluck S."/>
            <person name="Kyrpides N."/>
            <person name="Mavromatis K."/>
            <person name="Ivanova N."/>
            <person name="Ovchinnikova G."/>
            <person name="Chertkov O."/>
            <person name="Sims D."/>
            <person name="Brettin T."/>
            <person name="Detter J.C."/>
            <person name="Han C."/>
            <person name="Larimer F."/>
            <person name="Land M."/>
            <person name="Hauser L."/>
            <person name="Markowitz V."/>
            <person name="Cheng J.-F."/>
            <person name="Hugenholtz P."/>
            <person name="Woyke T."/>
            <person name="Wu D."/>
            <person name="Pukall R."/>
            <person name="Klenk H.-P."/>
            <person name="Eisen J.A."/>
        </authorList>
    </citation>
    <scope>NUCLEOTIDE SEQUENCE [LARGE SCALE GENOMIC DNA]</scope>
    <source>
        <strain evidence="3">ATCC 27009 / DSM 446 / BCRC 14685 / JCM 5260 / KCTC 1825 / NBRC 15652 / NCIMB 11725 / NRRL B-14509 / 104-IA</strain>
        <plasmid evidence="3">pAACI02</plasmid>
    </source>
</reference>
<dbReference type="RefSeq" id="WP_012812215.1">
    <property type="nucleotide sequence ID" value="NC_013207.1"/>
</dbReference>
<keyword evidence="1" id="KW-0472">Membrane</keyword>
<evidence type="ECO:0000313" key="2">
    <source>
        <dbReference type="EMBL" id="ACV60105.1"/>
    </source>
</evidence>
<dbReference type="EMBL" id="CP001729">
    <property type="protein sequence ID" value="ACV60105.1"/>
    <property type="molecule type" value="Genomic_DNA"/>
</dbReference>
<accession>C8WYL1</accession>
<feature type="transmembrane region" description="Helical" evidence="1">
    <location>
        <begin position="170"/>
        <end position="196"/>
    </location>
</feature>
<organism evidence="2 3">
    <name type="scientific">Alicyclobacillus acidocaldarius subsp. acidocaldarius (strain ATCC 27009 / DSM 446 / BCRC 14685 / JCM 5260 / KCTC 1825 / NBRC 15652 / NCIMB 11725 / NRRL B-14509 / 104-IA)</name>
    <name type="common">Bacillus acidocaldarius</name>
    <dbReference type="NCBI Taxonomy" id="521098"/>
    <lineage>
        <taxon>Bacteria</taxon>
        <taxon>Bacillati</taxon>
        <taxon>Bacillota</taxon>
        <taxon>Bacilli</taxon>
        <taxon>Bacillales</taxon>
        <taxon>Alicyclobacillaceae</taxon>
        <taxon>Alicyclobacillus</taxon>
    </lineage>
</organism>
<keyword evidence="1" id="KW-1133">Transmembrane helix</keyword>